<organism evidence="2 3">
    <name type="scientific">Sinomonas humi</name>
    <dbReference type="NCBI Taxonomy" id="1338436"/>
    <lineage>
        <taxon>Bacteria</taxon>
        <taxon>Bacillati</taxon>
        <taxon>Actinomycetota</taxon>
        <taxon>Actinomycetes</taxon>
        <taxon>Micrococcales</taxon>
        <taxon>Micrococcaceae</taxon>
        <taxon>Sinomonas</taxon>
    </lineage>
</organism>
<dbReference type="Proteomes" id="UP000030982">
    <property type="component" value="Unassembled WGS sequence"/>
</dbReference>
<feature type="compositionally biased region" description="Basic and acidic residues" evidence="1">
    <location>
        <begin position="33"/>
        <end position="51"/>
    </location>
</feature>
<protein>
    <submittedName>
        <fullName evidence="2">Uncharacterized protein</fullName>
    </submittedName>
</protein>
<proteinExistence type="predicted"/>
<dbReference type="AlphaFoldDB" id="A0A0B2AJL7"/>
<gene>
    <name evidence="2" type="ORF">LK10_08925</name>
</gene>
<comment type="caution">
    <text evidence="2">The sequence shown here is derived from an EMBL/GenBank/DDBJ whole genome shotgun (WGS) entry which is preliminary data.</text>
</comment>
<reference evidence="2 3" key="1">
    <citation type="submission" date="2014-09" db="EMBL/GenBank/DDBJ databases">
        <title>Genome sequence of Sinomonas sp. MUSC 117.</title>
        <authorList>
            <person name="Lee L.-H."/>
        </authorList>
    </citation>
    <scope>NUCLEOTIDE SEQUENCE [LARGE SCALE GENOMIC DNA]</scope>
    <source>
        <strain evidence="2 3">MUSC 117</strain>
    </source>
</reference>
<feature type="region of interest" description="Disordered" evidence="1">
    <location>
        <begin position="1"/>
        <end position="59"/>
    </location>
</feature>
<keyword evidence="3" id="KW-1185">Reference proteome</keyword>
<name>A0A0B2AJL7_9MICC</name>
<sequence length="59" mass="6811">MSDHQQVGIHRRRSSFLDRDGKRGGGSMMGVAGRREERAVRPRQRSEEEMQRLLQDTTA</sequence>
<evidence type="ECO:0000256" key="1">
    <source>
        <dbReference type="SAM" id="MobiDB-lite"/>
    </source>
</evidence>
<evidence type="ECO:0000313" key="3">
    <source>
        <dbReference type="Proteomes" id="UP000030982"/>
    </source>
</evidence>
<evidence type="ECO:0000313" key="2">
    <source>
        <dbReference type="EMBL" id="KHL03531.1"/>
    </source>
</evidence>
<dbReference type="STRING" id="1338436.LK10_08925"/>
<accession>A0A0B2AJL7</accession>
<dbReference type="EMBL" id="JTDL01000098">
    <property type="protein sequence ID" value="KHL03531.1"/>
    <property type="molecule type" value="Genomic_DNA"/>
</dbReference>